<keyword evidence="1" id="KW-1133">Transmembrane helix</keyword>
<proteinExistence type="predicted"/>
<keyword evidence="2" id="KW-1185">Reference proteome</keyword>
<feature type="transmembrane region" description="Helical" evidence="1">
    <location>
        <begin position="15"/>
        <end position="33"/>
    </location>
</feature>
<evidence type="ECO:0000256" key="1">
    <source>
        <dbReference type="SAM" id="Phobius"/>
    </source>
</evidence>
<sequence>MNCDSMNFSSCYETAITSVMMGWQVLILLIGLCKLRSGLAQSDLQIIVDSIDLQVNEEYFQNCKLDACDNDEMLPIIKFICDFIKEIPSEAMCKCNLYGMVNGEPTEPTGIEIQMTTCQMINDTSFIGPILQVMKIPLECPIQPISIDTGCFTIPMDNFPDFFPSGEYKFAMTLDFNDISLVLMEMYLSFY</sequence>
<dbReference type="GeneID" id="107074063"/>
<keyword evidence="1" id="KW-0812">Transmembrane</keyword>
<gene>
    <name evidence="3" type="primary">LOC107074063</name>
</gene>
<protein>
    <submittedName>
        <fullName evidence="3">Uncharacterized protein LOC107074063</fullName>
    </submittedName>
</protein>
<keyword evidence="1" id="KW-0472">Membrane</keyword>
<accession>A0ABM1JDN5</accession>
<evidence type="ECO:0000313" key="3">
    <source>
        <dbReference type="RefSeq" id="XP_015190573.1"/>
    </source>
</evidence>
<name>A0ABM1JDN5_POLDO</name>
<evidence type="ECO:0000313" key="2">
    <source>
        <dbReference type="Proteomes" id="UP000694924"/>
    </source>
</evidence>
<dbReference type="RefSeq" id="XP_015190573.1">
    <property type="nucleotide sequence ID" value="XM_015335087.1"/>
</dbReference>
<reference evidence="3" key="1">
    <citation type="submission" date="2025-08" db="UniProtKB">
        <authorList>
            <consortium name="RefSeq"/>
        </authorList>
    </citation>
    <scope>IDENTIFICATION</scope>
    <source>
        <tissue evidence="3">Whole body</tissue>
    </source>
</reference>
<organism evidence="2 3">
    <name type="scientific">Polistes dominula</name>
    <name type="common">European paper wasp</name>
    <name type="synonym">Vespa dominula</name>
    <dbReference type="NCBI Taxonomy" id="743375"/>
    <lineage>
        <taxon>Eukaryota</taxon>
        <taxon>Metazoa</taxon>
        <taxon>Ecdysozoa</taxon>
        <taxon>Arthropoda</taxon>
        <taxon>Hexapoda</taxon>
        <taxon>Insecta</taxon>
        <taxon>Pterygota</taxon>
        <taxon>Neoptera</taxon>
        <taxon>Endopterygota</taxon>
        <taxon>Hymenoptera</taxon>
        <taxon>Apocrita</taxon>
        <taxon>Aculeata</taxon>
        <taxon>Vespoidea</taxon>
        <taxon>Vespidae</taxon>
        <taxon>Polistinae</taxon>
        <taxon>Polistini</taxon>
        <taxon>Polistes</taxon>
    </lineage>
</organism>
<dbReference type="Proteomes" id="UP000694924">
    <property type="component" value="Unplaced"/>
</dbReference>
<dbReference type="PANTHER" id="PTHR20898">
    <property type="entry name" value="DAEDALUS ON 3-RELATED-RELATED"/>
    <property type="match status" value="1"/>
</dbReference>